<feature type="region of interest" description="Disordered" evidence="14">
    <location>
        <begin position="322"/>
        <end position="389"/>
    </location>
</feature>
<dbReference type="GO" id="GO:0006826">
    <property type="term" value="P:iron ion transport"/>
    <property type="evidence" value="ECO:0007669"/>
    <property type="project" value="TreeGrafter"/>
</dbReference>
<feature type="compositionally biased region" description="Low complexity" evidence="14">
    <location>
        <begin position="357"/>
        <end position="368"/>
    </location>
</feature>
<evidence type="ECO:0000256" key="4">
    <source>
        <dbReference type="ARBA" id="ARBA00022448"/>
    </source>
</evidence>
<dbReference type="Pfam" id="PF01424">
    <property type="entry name" value="R3H"/>
    <property type="match status" value="1"/>
</dbReference>
<feature type="compositionally biased region" description="Acidic residues" evidence="14">
    <location>
        <begin position="441"/>
        <end position="454"/>
    </location>
</feature>
<dbReference type="GO" id="GO:0006879">
    <property type="term" value="P:intracellular iron ion homeostasis"/>
    <property type="evidence" value="ECO:0007669"/>
    <property type="project" value="TreeGrafter"/>
</dbReference>
<dbReference type="SFLD" id="SFLDG01168">
    <property type="entry name" value="Ferric_reductase_subgroup_(FRE"/>
    <property type="match status" value="1"/>
</dbReference>
<dbReference type="Pfam" id="PF08022">
    <property type="entry name" value="FAD_binding_8"/>
    <property type="match status" value="1"/>
</dbReference>
<dbReference type="InterPro" id="IPR013130">
    <property type="entry name" value="Fe3_Rdtase_TM_dom"/>
</dbReference>
<keyword evidence="9" id="KW-0560">Oxidoreductase</keyword>
<dbReference type="Gene3D" id="3.30.1370.50">
    <property type="entry name" value="R3H-like domain"/>
    <property type="match status" value="1"/>
</dbReference>
<dbReference type="Proteomes" id="UP001233271">
    <property type="component" value="Chromosome 6"/>
</dbReference>
<feature type="transmembrane region" description="Helical" evidence="15">
    <location>
        <begin position="1077"/>
        <end position="1099"/>
    </location>
</feature>
<dbReference type="Pfam" id="PF01585">
    <property type="entry name" value="G-patch"/>
    <property type="match status" value="1"/>
</dbReference>
<feature type="transmembrane region" description="Helical" evidence="15">
    <location>
        <begin position="899"/>
        <end position="920"/>
    </location>
</feature>
<evidence type="ECO:0000259" key="17">
    <source>
        <dbReference type="PROSITE" id="PS51061"/>
    </source>
</evidence>
<dbReference type="InterPro" id="IPR001374">
    <property type="entry name" value="R3H_dom"/>
</dbReference>
<gene>
    <name evidence="19" type="primary">FRP1</name>
    <name evidence="19" type="ORF">CcaverHIS019_0600540</name>
</gene>
<evidence type="ECO:0000256" key="10">
    <source>
        <dbReference type="ARBA" id="ARBA00023065"/>
    </source>
</evidence>
<feature type="region of interest" description="Disordered" evidence="14">
    <location>
        <begin position="1"/>
        <end position="58"/>
    </location>
</feature>
<feature type="region of interest" description="Disordered" evidence="14">
    <location>
        <begin position="434"/>
        <end position="455"/>
    </location>
</feature>
<dbReference type="InterPro" id="IPR036867">
    <property type="entry name" value="R3H_dom_sf"/>
</dbReference>
<proteinExistence type="inferred from homology"/>
<dbReference type="SUPFAM" id="SSF52343">
    <property type="entry name" value="Ferredoxin reductase-like, C-terminal NADP-linked domain"/>
    <property type="match status" value="1"/>
</dbReference>
<evidence type="ECO:0000256" key="3">
    <source>
        <dbReference type="ARBA" id="ARBA00012668"/>
    </source>
</evidence>
<dbReference type="CDD" id="cd06186">
    <property type="entry name" value="NOX_Duox_like_FAD_NADP"/>
    <property type="match status" value="1"/>
</dbReference>
<dbReference type="Pfam" id="PF01794">
    <property type="entry name" value="Ferric_reduct"/>
    <property type="match status" value="1"/>
</dbReference>
<evidence type="ECO:0000256" key="7">
    <source>
        <dbReference type="ARBA" id="ARBA00022982"/>
    </source>
</evidence>
<feature type="domain" description="FAD-binding FR-type" evidence="18">
    <location>
        <begin position="1155"/>
        <end position="1265"/>
    </location>
</feature>
<evidence type="ECO:0000256" key="12">
    <source>
        <dbReference type="ARBA" id="ARBA00023180"/>
    </source>
</evidence>
<keyword evidence="8 15" id="KW-1133">Transmembrane helix</keyword>
<feature type="transmembrane region" description="Helical" evidence="15">
    <location>
        <begin position="979"/>
        <end position="999"/>
    </location>
</feature>
<dbReference type="PROSITE" id="PS51061">
    <property type="entry name" value="R3H"/>
    <property type="match status" value="1"/>
</dbReference>
<dbReference type="GeneID" id="85497465"/>
<organism evidence="19 20">
    <name type="scientific">Cutaneotrichosporon cavernicola</name>
    <dbReference type="NCBI Taxonomy" id="279322"/>
    <lineage>
        <taxon>Eukaryota</taxon>
        <taxon>Fungi</taxon>
        <taxon>Dikarya</taxon>
        <taxon>Basidiomycota</taxon>
        <taxon>Agaricomycotina</taxon>
        <taxon>Tremellomycetes</taxon>
        <taxon>Trichosporonales</taxon>
        <taxon>Trichosporonaceae</taxon>
        <taxon>Cutaneotrichosporon</taxon>
    </lineage>
</organism>
<evidence type="ECO:0000256" key="13">
    <source>
        <dbReference type="ARBA" id="ARBA00048483"/>
    </source>
</evidence>
<evidence type="ECO:0000256" key="11">
    <source>
        <dbReference type="ARBA" id="ARBA00023136"/>
    </source>
</evidence>
<dbReference type="SMART" id="SM00443">
    <property type="entry name" value="G_patch"/>
    <property type="match status" value="1"/>
</dbReference>
<dbReference type="CDD" id="cd02646">
    <property type="entry name" value="R3H_G-patch"/>
    <property type="match status" value="1"/>
</dbReference>
<evidence type="ECO:0000256" key="6">
    <source>
        <dbReference type="ARBA" id="ARBA00022692"/>
    </source>
</evidence>
<evidence type="ECO:0000313" key="19">
    <source>
        <dbReference type="EMBL" id="BEI93595.1"/>
    </source>
</evidence>
<keyword evidence="7" id="KW-0249">Electron transport</keyword>
<dbReference type="InterPro" id="IPR051410">
    <property type="entry name" value="Ferric/Cupric_Reductase"/>
</dbReference>
<dbReference type="GO" id="GO:0003676">
    <property type="term" value="F:nucleic acid binding"/>
    <property type="evidence" value="ECO:0007669"/>
    <property type="project" value="UniProtKB-UniRule"/>
</dbReference>
<evidence type="ECO:0000256" key="14">
    <source>
        <dbReference type="SAM" id="MobiDB-lite"/>
    </source>
</evidence>
<dbReference type="InterPro" id="IPR000467">
    <property type="entry name" value="G_patch_dom"/>
</dbReference>
<reference evidence="19" key="1">
    <citation type="journal article" date="2023" name="BMC Genomics">
        <title>Chromosome-level genome assemblies of Cutaneotrichosporon spp. (Trichosporonales, Basidiomycota) reveal imbalanced evolution between nucleotide sequences and chromosome synteny.</title>
        <authorList>
            <person name="Kobayashi Y."/>
            <person name="Kayamori A."/>
            <person name="Aoki K."/>
            <person name="Shiwa Y."/>
            <person name="Matsutani M."/>
            <person name="Fujita N."/>
            <person name="Sugita T."/>
            <person name="Iwasaki W."/>
            <person name="Tanaka N."/>
            <person name="Takashima M."/>
        </authorList>
    </citation>
    <scope>NUCLEOTIDE SEQUENCE</scope>
    <source>
        <strain evidence="19">HIS019</strain>
    </source>
</reference>
<comment type="catalytic activity">
    <reaction evidence="13">
        <text>2 a Fe(II)-siderophore + NADP(+) + H(+) = 2 a Fe(III)-siderophore + NADPH</text>
        <dbReference type="Rhea" id="RHEA:28795"/>
        <dbReference type="Rhea" id="RHEA-COMP:11342"/>
        <dbReference type="Rhea" id="RHEA-COMP:11344"/>
        <dbReference type="ChEBI" id="CHEBI:15378"/>
        <dbReference type="ChEBI" id="CHEBI:29033"/>
        <dbReference type="ChEBI" id="CHEBI:29034"/>
        <dbReference type="ChEBI" id="CHEBI:57783"/>
        <dbReference type="ChEBI" id="CHEBI:58349"/>
        <dbReference type="EC" id="1.16.1.9"/>
    </reaction>
</comment>
<dbReference type="Gene3D" id="3.40.50.80">
    <property type="entry name" value="Nucleotide-binding domain of ferredoxin-NADP reductase (FNR) module"/>
    <property type="match status" value="1"/>
</dbReference>
<dbReference type="InterPro" id="IPR013112">
    <property type="entry name" value="FAD-bd_8"/>
</dbReference>
<dbReference type="PANTHER" id="PTHR32361">
    <property type="entry name" value="FERRIC/CUPRIC REDUCTASE TRANSMEMBRANE COMPONENT"/>
    <property type="match status" value="1"/>
</dbReference>
<keyword evidence="10" id="KW-0406">Ion transport</keyword>
<dbReference type="InterPro" id="IPR039261">
    <property type="entry name" value="FNR_nucleotide-bd"/>
</dbReference>
<dbReference type="EC" id="1.16.1.9" evidence="3"/>
<dbReference type="InterPro" id="IPR017938">
    <property type="entry name" value="Riboflavin_synthase-like_b-brl"/>
</dbReference>
<dbReference type="InterPro" id="IPR013121">
    <property type="entry name" value="Fe_red_NAD-bd_6"/>
</dbReference>
<sequence length="1471" mass="159694">MPRLGFASVQPFGPGEERDRREVPRRVRSFAPHGGQSGNASGTATPITSGLGYHRSGPRTAAREVGGVVTWGGGGAPLFVKAGELFRDGEVDVVKRDGDVFVVEHYPLSDPSAPQMHDLHDDVEVDIADLATRDQVLGVVAAHRHETTEHDDDVADDEEIERVLSDHIQMLVVDDLHAVVAETAIIVEDEEVVAYSPSAPVGVLGPVSNPLPVSSSEDDDVQAMTDDDLFAVDTAGTSGLSEMADDDLFAVDTAGAASTVSILYDAPTQPPPAPKAPPKPTIDEETIIFQPRIIEDPIASSSQAPLPTTNFELTRVNIDSRVLNRKERKKAKREKRSRNKRARRQNGGGNGDFHLASDGSDLDWGSDGPPKILSVDAGDPVGDEELDPDLDDATLARYLAGTERIREDNAAMAYMESDSDEWEDEDMEETLREIAGRRDTDSEDDDDDDNESSENDFNALADAYSEDEYASDGEAKMFSGVTKWNDSDDEAPEVGDDNAWFIDKMEAALDGGAMAQSRKERNAVFRAVANGSFDGDFPLAPAKRNKKAPTHLPQELQDQWARDRAKKAEKKRDRELQRAIALLDPSIGFGRKANKKGKGKAAARIAHLIPGSAAEVAELFDISDDEGLGPDGGWGIKYHRSNPLLPPTLGDIDMMVQDFMSDSGRTTLQLPPMDKDTRKKVHMLAECYDLKSKSKGKGVGRFPILIKLARSGIDVDVKKRDRLVAAGQFNGGSFYKALYARKKGDKDKGDGKKFARGPGASVRAREGDLVGEGAEKIGQDNVGHQLLSKMGWSEGITIGLGGVHGLEAPIVAVVKNTKRGLGSYGMGYGAVQTTGKNKMAEGSTSLTGRVGSATLAVATSAVIETAKAARTSAPATNQWAPYKNKAEYKAAQKKVTQDAIFTTYYVIAGVAFGCLCLWAWRSATTYYYRRKYGKRTSQVSRERGLVSRASSAASATINNWAYVKVVPLWMFSNVTVAEWFWSAAYLGITLGIGFWGCYWQGKLDYANPMGFVAFGQIPILIALAGRNNTVSWITGISYEKLNYLHRTAGRVAVLTTWIHCFGYVHKGLGKHGPGSDVFMTGMLSGIAGLIMLLTSFALVRRIMYEFFLVVHITMCFIFIVAAWFHWPKLGWWPWTGLILWGFDRGVGFARMIFVNKAWLIPFTSKRDQHSACTVEIVDPTVLRITVANRNLTWSPGQHALLTMPQVATLRYEQHPFTMASASGDAVFLVRAQGGFTARLLDRTQSQTETGFNCYIEGPYGMSHHSELLGHDTLLLVCGGTGITYGCSNFLGAIAAAQQSKTSLSSLRLVWNVREAAHIEWIAPLLNAALEKGTGGMTVSIDIYVTRSGMAEGHSIEEGSGEDSGTTTPEINSSTEAVDKVATPSVGEKGMYGLTEAAMRIVTFHKGRSPVETILRKDTAGSTTNAAGVAVGMCGPLELQLDTRRAICRVNSASKILKGQPPIVLHVENFGW</sequence>
<comment type="subcellular location">
    <subcellularLocation>
        <location evidence="1">Cell membrane</location>
        <topology evidence="1">Multi-pass membrane protein</topology>
    </subcellularLocation>
</comment>
<keyword evidence="20" id="KW-1185">Reference proteome</keyword>
<dbReference type="PROSITE" id="PS50174">
    <property type="entry name" value="G_PATCH"/>
    <property type="match status" value="1"/>
</dbReference>
<keyword evidence="4" id="KW-0813">Transport</keyword>
<evidence type="ECO:0000256" key="2">
    <source>
        <dbReference type="ARBA" id="ARBA00006278"/>
    </source>
</evidence>
<evidence type="ECO:0000256" key="1">
    <source>
        <dbReference type="ARBA" id="ARBA00004651"/>
    </source>
</evidence>
<evidence type="ECO:0000256" key="9">
    <source>
        <dbReference type="ARBA" id="ARBA00023002"/>
    </source>
</evidence>
<keyword evidence="6 15" id="KW-0812">Transmembrane</keyword>
<keyword evidence="5" id="KW-1003">Cell membrane</keyword>
<dbReference type="InterPro" id="IPR017927">
    <property type="entry name" value="FAD-bd_FR_type"/>
</dbReference>
<evidence type="ECO:0000256" key="8">
    <source>
        <dbReference type="ARBA" id="ARBA00022989"/>
    </source>
</evidence>
<dbReference type="GO" id="GO:0052851">
    <property type="term" value="F:ferric-chelate reductase (NADPH) activity"/>
    <property type="evidence" value="ECO:0007669"/>
    <property type="project" value="UniProtKB-EC"/>
</dbReference>
<dbReference type="EMBL" id="AP028217">
    <property type="protein sequence ID" value="BEI93595.1"/>
    <property type="molecule type" value="Genomic_DNA"/>
</dbReference>
<dbReference type="GO" id="GO:0005886">
    <property type="term" value="C:plasma membrane"/>
    <property type="evidence" value="ECO:0007669"/>
    <property type="project" value="UniProtKB-SubCell"/>
</dbReference>
<evidence type="ECO:0000313" key="20">
    <source>
        <dbReference type="Proteomes" id="UP001233271"/>
    </source>
</evidence>
<dbReference type="RefSeq" id="XP_060458860.1">
    <property type="nucleotide sequence ID" value="XM_060602470.1"/>
</dbReference>
<evidence type="ECO:0000259" key="18">
    <source>
        <dbReference type="PROSITE" id="PS51384"/>
    </source>
</evidence>
<evidence type="ECO:0000256" key="5">
    <source>
        <dbReference type="ARBA" id="ARBA00022475"/>
    </source>
</evidence>
<feature type="transmembrane region" description="Helical" evidence="15">
    <location>
        <begin position="1106"/>
        <end position="1126"/>
    </location>
</feature>
<dbReference type="SFLD" id="SFLDS00052">
    <property type="entry name" value="Ferric_Reductase_Domain"/>
    <property type="match status" value="1"/>
</dbReference>
<feature type="domain" description="G-patch" evidence="16">
    <location>
        <begin position="779"/>
        <end position="826"/>
    </location>
</feature>
<comment type="similarity">
    <text evidence="2">Belongs to the ferric reductase (FRE) family.</text>
</comment>
<dbReference type="Pfam" id="PF08030">
    <property type="entry name" value="NAD_binding_6"/>
    <property type="match status" value="1"/>
</dbReference>
<feature type="region of interest" description="Disordered" evidence="14">
    <location>
        <begin position="1352"/>
        <end position="1373"/>
    </location>
</feature>
<feature type="compositionally biased region" description="Polar residues" evidence="14">
    <location>
        <begin position="1362"/>
        <end position="1373"/>
    </location>
</feature>
<evidence type="ECO:0000259" key="16">
    <source>
        <dbReference type="PROSITE" id="PS50174"/>
    </source>
</evidence>
<evidence type="ECO:0000256" key="15">
    <source>
        <dbReference type="SAM" id="Phobius"/>
    </source>
</evidence>
<dbReference type="PROSITE" id="PS51384">
    <property type="entry name" value="FAD_FR"/>
    <property type="match status" value="1"/>
</dbReference>
<protein>
    <recommendedName>
        <fullName evidence="3">ferric-chelate reductase (NADPH)</fullName>
        <ecNumber evidence="3">1.16.1.9</ecNumber>
    </recommendedName>
</protein>
<accession>A0AA48L7Y8</accession>
<keyword evidence="12" id="KW-0325">Glycoprotein</keyword>
<dbReference type="SUPFAM" id="SSF63380">
    <property type="entry name" value="Riboflavin synthase domain-like"/>
    <property type="match status" value="1"/>
</dbReference>
<dbReference type="PANTHER" id="PTHR32361:SF9">
    <property type="entry name" value="FERRIC REDUCTASE TRANSMEMBRANE COMPONENT 3-RELATED"/>
    <property type="match status" value="1"/>
</dbReference>
<feature type="compositionally biased region" description="Basic and acidic residues" evidence="14">
    <location>
        <begin position="15"/>
        <end position="25"/>
    </location>
</feature>
<feature type="domain" description="R3H" evidence="17">
    <location>
        <begin position="646"/>
        <end position="709"/>
    </location>
</feature>
<dbReference type="SUPFAM" id="SSF82708">
    <property type="entry name" value="R3H domain"/>
    <property type="match status" value="1"/>
</dbReference>
<dbReference type="KEGG" id="ccac:CcaHIS019_0600540"/>
<feature type="compositionally biased region" description="Polar residues" evidence="14">
    <location>
        <begin position="38"/>
        <end position="48"/>
    </location>
</feature>
<dbReference type="GO" id="GO:0015677">
    <property type="term" value="P:copper ion import"/>
    <property type="evidence" value="ECO:0007669"/>
    <property type="project" value="TreeGrafter"/>
</dbReference>
<feature type="compositionally biased region" description="Basic residues" evidence="14">
    <location>
        <begin position="326"/>
        <end position="344"/>
    </location>
</feature>
<dbReference type="InterPro" id="IPR034082">
    <property type="entry name" value="R3H_G-patch"/>
</dbReference>
<keyword evidence="11 15" id="KW-0472">Membrane</keyword>
<name>A0AA48L7Y8_9TREE</name>